<gene>
    <name evidence="1" type="ORF">EEJ42_11015</name>
</gene>
<reference evidence="1 2" key="1">
    <citation type="submission" date="2018-11" db="EMBL/GenBank/DDBJ databases">
        <title>The Potential of Streptomyces as Biocontrol Agents against the Tomato grey mould, Botrytis cinerea (Gray mold) Frontiers in Microbiology.</title>
        <authorList>
            <person name="Li D."/>
        </authorList>
    </citation>
    <scope>NUCLEOTIDE SEQUENCE [LARGE SCALE GENOMIC DNA]</scope>
    <source>
        <strain evidence="1 2">NEAU-LD23</strain>
    </source>
</reference>
<keyword evidence="2" id="KW-1185">Reference proteome</keyword>
<organism evidence="1 2">
    <name type="scientific">Streptomyces botrytidirepellens</name>
    <dbReference type="NCBI Taxonomy" id="2486417"/>
    <lineage>
        <taxon>Bacteria</taxon>
        <taxon>Bacillati</taxon>
        <taxon>Actinomycetota</taxon>
        <taxon>Actinomycetes</taxon>
        <taxon>Kitasatosporales</taxon>
        <taxon>Streptomycetaceae</taxon>
        <taxon>Streptomyces</taxon>
    </lineage>
</organism>
<sequence length="77" mass="8684">MGDKVTSERVVDTHHVQGRTLEVHRLTWRDAHGISYDVVDTTTGTLLTDESLDDPPTLDQLHELLKDKDGGSDYPQR</sequence>
<evidence type="ECO:0000313" key="1">
    <source>
        <dbReference type="EMBL" id="RNG29805.1"/>
    </source>
</evidence>
<dbReference type="Proteomes" id="UP000275401">
    <property type="component" value="Unassembled WGS sequence"/>
</dbReference>
<evidence type="ECO:0000313" key="2">
    <source>
        <dbReference type="Proteomes" id="UP000275401"/>
    </source>
</evidence>
<protein>
    <recommendedName>
        <fullName evidence="3">PepSY domain-containing protein</fullName>
    </recommendedName>
</protein>
<evidence type="ECO:0008006" key="3">
    <source>
        <dbReference type="Google" id="ProtNLM"/>
    </source>
</evidence>
<accession>A0A3M8WMJ8</accession>
<dbReference type="EMBL" id="RIBZ01000151">
    <property type="protein sequence ID" value="RNG29805.1"/>
    <property type="molecule type" value="Genomic_DNA"/>
</dbReference>
<name>A0A3M8WMJ8_9ACTN</name>
<proteinExistence type="predicted"/>
<dbReference type="AlphaFoldDB" id="A0A3M8WMJ8"/>
<comment type="caution">
    <text evidence="1">The sequence shown here is derived from an EMBL/GenBank/DDBJ whole genome shotgun (WGS) entry which is preliminary data.</text>
</comment>
<dbReference type="RefSeq" id="WP_123099771.1">
    <property type="nucleotide sequence ID" value="NZ_RIBZ01000151.1"/>
</dbReference>